<feature type="domain" description="CoA carboxyltransferase N-terminal" evidence="1">
    <location>
        <begin position="17"/>
        <end position="271"/>
    </location>
</feature>
<dbReference type="RefSeq" id="WP_125727625.1">
    <property type="nucleotide sequence ID" value="NZ_QHKI01000025.1"/>
</dbReference>
<feature type="domain" description="CoA carboxyltransferase C-terminal" evidence="2">
    <location>
        <begin position="275"/>
        <end position="510"/>
    </location>
</feature>
<dbReference type="InterPro" id="IPR051047">
    <property type="entry name" value="AccD/PCCB"/>
</dbReference>
<dbReference type="PANTHER" id="PTHR43842">
    <property type="entry name" value="PROPIONYL-COA CARBOXYLASE BETA CHAIN"/>
    <property type="match status" value="1"/>
</dbReference>
<evidence type="ECO:0000313" key="3">
    <source>
        <dbReference type="EMBL" id="RSM81619.1"/>
    </source>
</evidence>
<dbReference type="OrthoDB" id="9803706at2"/>
<name>A0A428Z4R8_KIBAR</name>
<dbReference type="GO" id="GO:0016740">
    <property type="term" value="F:transferase activity"/>
    <property type="evidence" value="ECO:0007669"/>
    <property type="project" value="UniProtKB-KW"/>
</dbReference>
<dbReference type="PROSITE" id="PS50989">
    <property type="entry name" value="COA_CT_CTER"/>
    <property type="match status" value="1"/>
</dbReference>
<dbReference type="PROSITE" id="PS50980">
    <property type="entry name" value="COA_CT_NTER"/>
    <property type="match status" value="1"/>
</dbReference>
<dbReference type="InterPro" id="IPR029045">
    <property type="entry name" value="ClpP/crotonase-like_dom_sf"/>
</dbReference>
<proteinExistence type="predicted"/>
<dbReference type="Gene3D" id="3.90.226.10">
    <property type="entry name" value="2-enoyl-CoA Hydratase, Chain A, domain 1"/>
    <property type="match status" value="2"/>
</dbReference>
<sequence>MSEQLADAAPDAVRHAATTRDHVRRLREFRKRALRGDELATERQHAKGKLTARQRLEHLLDSGSFTEFDLFRRPSPGSPVPAYCTDGVVTGAGTVHGRKVFVVAQDFRILGGSLGEAHAAKIHKVMDLAIAAGAPLVALLDSGGARIQEGVTALAGYGGIFRRNVRASGVIPQISVVLGPCAGGAAYSPALTDFTFLVRNISHMFVTGPDVIKTVTGESVTHEELGGAQVHAATSGVASFVSDDEATCLDDVRHLISLLPSNSHDLPPSYETDDPADRRCPRLVDIVPASPKVPYDVREVIAEIVDDAEFMEVHEHWAENLVCVLARMGGRTVGILANQPLVRAGVLDIDTSQKGARFVQMCDAFSIPLVTLVDVPGFLPGVDQEHDGIIRHGAKLLYAYCNATVPRVQVILRKAYGGAYIAMDSRSIGADLSFAWPINEIAVMGAEAAVGVIYRKELAAVDDPEQRRSQLIAEYTEELMHPYYASERGLVDDVIDPADTRVVLIRALELLSDKRPELMPRKHGNPPA</sequence>
<protein>
    <submittedName>
        <fullName evidence="3">Methylmalonyl-CoA carboxyltransferase</fullName>
    </submittedName>
</protein>
<comment type="caution">
    <text evidence="3">The sequence shown here is derived from an EMBL/GenBank/DDBJ whole genome shotgun (WGS) entry which is preliminary data.</text>
</comment>
<dbReference type="SUPFAM" id="SSF52096">
    <property type="entry name" value="ClpP/crotonase"/>
    <property type="match status" value="2"/>
</dbReference>
<dbReference type="GO" id="GO:0009317">
    <property type="term" value="C:acetyl-CoA carboxylase complex"/>
    <property type="evidence" value="ECO:0007669"/>
    <property type="project" value="TreeGrafter"/>
</dbReference>
<keyword evidence="3" id="KW-0808">Transferase</keyword>
<evidence type="ECO:0000259" key="2">
    <source>
        <dbReference type="PROSITE" id="PS50989"/>
    </source>
</evidence>
<dbReference type="Pfam" id="PF01039">
    <property type="entry name" value="Carboxyl_trans"/>
    <property type="match status" value="1"/>
</dbReference>
<accession>A0A428Z4R8</accession>
<dbReference type="Proteomes" id="UP000287547">
    <property type="component" value="Unassembled WGS sequence"/>
</dbReference>
<dbReference type="PANTHER" id="PTHR43842:SF2">
    <property type="entry name" value="PROPIONYL-COA CARBOXYLASE BETA CHAIN, MITOCHONDRIAL"/>
    <property type="match status" value="1"/>
</dbReference>
<dbReference type="InterPro" id="IPR011763">
    <property type="entry name" value="COA_CT_C"/>
</dbReference>
<organism evidence="3 4">
    <name type="scientific">Kibdelosporangium aridum</name>
    <dbReference type="NCBI Taxonomy" id="2030"/>
    <lineage>
        <taxon>Bacteria</taxon>
        <taxon>Bacillati</taxon>
        <taxon>Actinomycetota</taxon>
        <taxon>Actinomycetes</taxon>
        <taxon>Pseudonocardiales</taxon>
        <taxon>Pseudonocardiaceae</taxon>
        <taxon>Kibdelosporangium</taxon>
    </lineage>
</organism>
<dbReference type="InterPro" id="IPR034733">
    <property type="entry name" value="AcCoA_carboxyl_beta"/>
</dbReference>
<dbReference type="GO" id="GO:0004658">
    <property type="term" value="F:propionyl-CoA carboxylase activity"/>
    <property type="evidence" value="ECO:0007669"/>
    <property type="project" value="TreeGrafter"/>
</dbReference>
<dbReference type="AlphaFoldDB" id="A0A428Z4R8"/>
<evidence type="ECO:0000313" key="4">
    <source>
        <dbReference type="Proteomes" id="UP000287547"/>
    </source>
</evidence>
<evidence type="ECO:0000259" key="1">
    <source>
        <dbReference type="PROSITE" id="PS50980"/>
    </source>
</evidence>
<gene>
    <name evidence="3" type="ORF">DMH04_27460</name>
</gene>
<dbReference type="InterPro" id="IPR011762">
    <property type="entry name" value="COA_CT_N"/>
</dbReference>
<reference evidence="3 4" key="1">
    <citation type="submission" date="2018-05" db="EMBL/GenBank/DDBJ databases">
        <title>Evolution of GPA BGCs.</title>
        <authorList>
            <person name="Waglechner N."/>
            <person name="Wright G.D."/>
        </authorList>
    </citation>
    <scope>NUCLEOTIDE SEQUENCE [LARGE SCALE GENOMIC DNA]</scope>
    <source>
        <strain evidence="3 4">A82846</strain>
    </source>
</reference>
<dbReference type="EMBL" id="QHKI01000025">
    <property type="protein sequence ID" value="RSM81619.1"/>
    <property type="molecule type" value="Genomic_DNA"/>
</dbReference>